<accession>A0A3M7SZ36</accession>
<proteinExistence type="predicted"/>
<sequence>MINLSKFDFCTFISFISIIFIDHTTNLRQIRLEAYLICNLFNSKHIGIFCEELMLAGKYNLNFVFYSKDY</sequence>
<name>A0A3M7SZ36_BRAPC</name>
<gene>
    <name evidence="1" type="ORF">BpHYR1_038772</name>
</gene>
<dbReference type="EMBL" id="REGN01000563">
    <property type="protein sequence ID" value="RNA41012.1"/>
    <property type="molecule type" value="Genomic_DNA"/>
</dbReference>
<dbReference type="Proteomes" id="UP000276133">
    <property type="component" value="Unassembled WGS sequence"/>
</dbReference>
<organism evidence="1 2">
    <name type="scientific">Brachionus plicatilis</name>
    <name type="common">Marine rotifer</name>
    <name type="synonym">Brachionus muelleri</name>
    <dbReference type="NCBI Taxonomy" id="10195"/>
    <lineage>
        <taxon>Eukaryota</taxon>
        <taxon>Metazoa</taxon>
        <taxon>Spiralia</taxon>
        <taxon>Gnathifera</taxon>
        <taxon>Rotifera</taxon>
        <taxon>Eurotatoria</taxon>
        <taxon>Monogononta</taxon>
        <taxon>Pseudotrocha</taxon>
        <taxon>Ploima</taxon>
        <taxon>Brachionidae</taxon>
        <taxon>Brachionus</taxon>
    </lineage>
</organism>
<evidence type="ECO:0000313" key="2">
    <source>
        <dbReference type="Proteomes" id="UP000276133"/>
    </source>
</evidence>
<reference evidence="1 2" key="1">
    <citation type="journal article" date="2018" name="Sci. Rep.">
        <title>Genomic signatures of local adaptation to the degree of environmental predictability in rotifers.</title>
        <authorList>
            <person name="Franch-Gras L."/>
            <person name="Hahn C."/>
            <person name="Garcia-Roger E.M."/>
            <person name="Carmona M.J."/>
            <person name="Serra M."/>
            <person name="Gomez A."/>
        </authorList>
    </citation>
    <scope>NUCLEOTIDE SEQUENCE [LARGE SCALE GENOMIC DNA]</scope>
    <source>
        <strain evidence="1">HYR1</strain>
    </source>
</reference>
<dbReference type="AlphaFoldDB" id="A0A3M7SZ36"/>
<protein>
    <submittedName>
        <fullName evidence="1">Uncharacterized protein</fullName>
    </submittedName>
</protein>
<keyword evidence="2" id="KW-1185">Reference proteome</keyword>
<comment type="caution">
    <text evidence="1">The sequence shown here is derived from an EMBL/GenBank/DDBJ whole genome shotgun (WGS) entry which is preliminary data.</text>
</comment>
<evidence type="ECO:0000313" key="1">
    <source>
        <dbReference type="EMBL" id="RNA41012.1"/>
    </source>
</evidence>